<feature type="compositionally biased region" description="Low complexity" evidence="1">
    <location>
        <begin position="115"/>
        <end position="124"/>
    </location>
</feature>
<name>A0A7H0IHM2_9ACTN</name>
<organism evidence="3 4">
    <name type="scientific">Streptomyces roseirectus</name>
    <dbReference type="NCBI Taxonomy" id="2768066"/>
    <lineage>
        <taxon>Bacteria</taxon>
        <taxon>Bacillati</taxon>
        <taxon>Actinomycetota</taxon>
        <taxon>Actinomycetes</taxon>
        <taxon>Kitasatosporales</taxon>
        <taxon>Streptomycetaceae</taxon>
        <taxon>Streptomyces</taxon>
    </lineage>
</organism>
<keyword evidence="4" id="KW-1185">Reference proteome</keyword>
<sequence>MPLPQPNGLTSLVVRTDFSDDTAWDALCAVLGTAATCVNDPGYDGVEIGELLGEDLHHVFLADARAQREHLLLALDLADLVGAVLRVPVDRFAEVSAHLSSGAVDLEDYLCAGFSPPSGRPSGTSPGGGSAGPRRGRGILGRRGPR</sequence>
<reference evidence="3 4" key="1">
    <citation type="submission" date="2020-08" db="EMBL/GenBank/DDBJ databases">
        <title>A novel species.</title>
        <authorList>
            <person name="Gao J."/>
        </authorList>
    </citation>
    <scope>NUCLEOTIDE SEQUENCE [LARGE SCALE GENOMIC DNA]</scope>
    <source>
        <strain evidence="3 4">CRXT-G-22</strain>
    </source>
</reference>
<evidence type="ECO:0000259" key="2">
    <source>
        <dbReference type="Pfam" id="PF21962"/>
    </source>
</evidence>
<dbReference type="KEGG" id="sroi:IAG44_24630"/>
<dbReference type="AlphaFoldDB" id="A0A7H0IHM2"/>
<gene>
    <name evidence="3" type="ORF">IAG44_24630</name>
</gene>
<accession>A0A7H0IHM2</accession>
<dbReference type="Proteomes" id="UP000516052">
    <property type="component" value="Chromosome"/>
</dbReference>
<dbReference type="InterPro" id="IPR053832">
    <property type="entry name" value="DUF6924"/>
</dbReference>
<dbReference type="Pfam" id="PF21962">
    <property type="entry name" value="DUF6924"/>
    <property type="match status" value="1"/>
</dbReference>
<proteinExistence type="predicted"/>
<dbReference type="EMBL" id="CP060828">
    <property type="protein sequence ID" value="QNP72288.1"/>
    <property type="molecule type" value="Genomic_DNA"/>
</dbReference>
<evidence type="ECO:0000313" key="4">
    <source>
        <dbReference type="Proteomes" id="UP000516052"/>
    </source>
</evidence>
<dbReference type="RefSeq" id="WP_187749245.1">
    <property type="nucleotide sequence ID" value="NZ_CP060828.1"/>
</dbReference>
<evidence type="ECO:0000313" key="3">
    <source>
        <dbReference type="EMBL" id="QNP72288.1"/>
    </source>
</evidence>
<evidence type="ECO:0000256" key="1">
    <source>
        <dbReference type="SAM" id="MobiDB-lite"/>
    </source>
</evidence>
<feature type="domain" description="DUF6924" evidence="2">
    <location>
        <begin position="10"/>
        <end position="110"/>
    </location>
</feature>
<feature type="region of interest" description="Disordered" evidence="1">
    <location>
        <begin position="115"/>
        <end position="146"/>
    </location>
</feature>
<protein>
    <recommendedName>
        <fullName evidence="2">DUF6924 domain-containing protein</fullName>
    </recommendedName>
</protein>